<evidence type="ECO:0000313" key="5">
    <source>
        <dbReference type="EMBL" id="MBP1930299.1"/>
    </source>
</evidence>
<dbReference type="Pfam" id="PF07729">
    <property type="entry name" value="FCD"/>
    <property type="match status" value="1"/>
</dbReference>
<keyword evidence="3" id="KW-0804">Transcription</keyword>
<evidence type="ECO:0000256" key="3">
    <source>
        <dbReference type="ARBA" id="ARBA00023163"/>
    </source>
</evidence>
<dbReference type="PANTHER" id="PTHR43537">
    <property type="entry name" value="TRANSCRIPTIONAL REGULATOR, GNTR FAMILY"/>
    <property type="match status" value="1"/>
</dbReference>
<name>A0ABS4GJ63_9BACL</name>
<keyword evidence="2" id="KW-0238">DNA-binding</keyword>
<accession>A0ABS4GJ63</accession>
<dbReference type="SMART" id="SM00895">
    <property type="entry name" value="FCD"/>
    <property type="match status" value="1"/>
</dbReference>
<keyword evidence="6" id="KW-1185">Reference proteome</keyword>
<gene>
    <name evidence="5" type="ORF">J2Z37_000286</name>
</gene>
<organism evidence="5 6">
    <name type="scientific">Ammoniphilus resinae</name>
    <dbReference type="NCBI Taxonomy" id="861532"/>
    <lineage>
        <taxon>Bacteria</taxon>
        <taxon>Bacillati</taxon>
        <taxon>Bacillota</taxon>
        <taxon>Bacilli</taxon>
        <taxon>Bacillales</taxon>
        <taxon>Paenibacillaceae</taxon>
        <taxon>Aneurinibacillus group</taxon>
        <taxon>Ammoniphilus</taxon>
    </lineage>
</organism>
<dbReference type="CDD" id="cd07377">
    <property type="entry name" value="WHTH_GntR"/>
    <property type="match status" value="1"/>
</dbReference>
<dbReference type="Pfam" id="PF00392">
    <property type="entry name" value="GntR"/>
    <property type="match status" value="1"/>
</dbReference>
<evidence type="ECO:0000259" key="4">
    <source>
        <dbReference type="PROSITE" id="PS50949"/>
    </source>
</evidence>
<dbReference type="PANTHER" id="PTHR43537:SF54">
    <property type="entry name" value="TRANSCRIPTIONAL REGULATOR, GNTR FAMILY"/>
    <property type="match status" value="1"/>
</dbReference>
<comment type="caution">
    <text evidence="5">The sequence shown here is derived from an EMBL/GenBank/DDBJ whole genome shotgun (WGS) entry which is preliminary data.</text>
</comment>
<dbReference type="InterPro" id="IPR011711">
    <property type="entry name" value="GntR_C"/>
</dbReference>
<dbReference type="PROSITE" id="PS50949">
    <property type="entry name" value="HTH_GNTR"/>
    <property type="match status" value="1"/>
</dbReference>
<dbReference type="SUPFAM" id="SSF46785">
    <property type="entry name" value="Winged helix' DNA-binding domain"/>
    <property type="match status" value="1"/>
</dbReference>
<evidence type="ECO:0000313" key="6">
    <source>
        <dbReference type="Proteomes" id="UP001519343"/>
    </source>
</evidence>
<dbReference type="InterPro" id="IPR008920">
    <property type="entry name" value="TF_FadR/GntR_C"/>
</dbReference>
<feature type="domain" description="HTH gntR-type" evidence="4">
    <location>
        <begin position="8"/>
        <end position="76"/>
    </location>
</feature>
<dbReference type="InterPro" id="IPR036390">
    <property type="entry name" value="WH_DNA-bd_sf"/>
</dbReference>
<protein>
    <submittedName>
        <fullName evidence="5">GntR family transcriptional repressor for pyruvate dehydrogenase complex</fullName>
    </submittedName>
</protein>
<sequence length="226" mass="26136">MLSPSSGDKVYHGILLELNRIVEEDGLRPGDKLPSERELSDRLKVGRSSVREALRALELLGLITTRRGEGTFIQNYRDNKFFDILGYYLLRDKKTSKDLFEMRMLLELDAVRLACQRATEKSLSEMEQTIVQAKKKLNEGFIPIEEDYDFHRAVARASKNSILRRIWIPLIEYSRTARDASAPKEGKIEYSKMIQEHEEILEAIRSGNMEKAEACMRENLENELLI</sequence>
<dbReference type="Gene3D" id="1.20.120.530">
    <property type="entry name" value="GntR ligand-binding domain-like"/>
    <property type="match status" value="1"/>
</dbReference>
<dbReference type="EMBL" id="JAGGKT010000001">
    <property type="protein sequence ID" value="MBP1930299.1"/>
    <property type="molecule type" value="Genomic_DNA"/>
</dbReference>
<dbReference type="InterPro" id="IPR000524">
    <property type="entry name" value="Tscrpt_reg_HTH_GntR"/>
</dbReference>
<reference evidence="5 6" key="1">
    <citation type="submission" date="2021-03" db="EMBL/GenBank/DDBJ databases">
        <title>Genomic Encyclopedia of Type Strains, Phase IV (KMG-IV): sequencing the most valuable type-strain genomes for metagenomic binning, comparative biology and taxonomic classification.</title>
        <authorList>
            <person name="Goeker M."/>
        </authorList>
    </citation>
    <scope>NUCLEOTIDE SEQUENCE [LARGE SCALE GENOMIC DNA]</scope>
    <source>
        <strain evidence="5 6">DSM 24738</strain>
    </source>
</reference>
<dbReference type="PRINTS" id="PR00035">
    <property type="entry name" value="HTHGNTR"/>
</dbReference>
<dbReference type="InterPro" id="IPR036388">
    <property type="entry name" value="WH-like_DNA-bd_sf"/>
</dbReference>
<dbReference type="RefSeq" id="WP_209808204.1">
    <property type="nucleotide sequence ID" value="NZ_JAGGKT010000001.1"/>
</dbReference>
<evidence type="ECO:0000256" key="2">
    <source>
        <dbReference type="ARBA" id="ARBA00023125"/>
    </source>
</evidence>
<dbReference type="Proteomes" id="UP001519343">
    <property type="component" value="Unassembled WGS sequence"/>
</dbReference>
<evidence type="ECO:0000256" key="1">
    <source>
        <dbReference type="ARBA" id="ARBA00023015"/>
    </source>
</evidence>
<dbReference type="Gene3D" id="1.10.10.10">
    <property type="entry name" value="Winged helix-like DNA-binding domain superfamily/Winged helix DNA-binding domain"/>
    <property type="match status" value="1"/>
</dbReference>
<dbReference type="SUPFAM" id="SSF48008">
    <property type="entry name" value="GntR ligand-binding domain-like"/>
    <property type="match status" value="1"/>
</dbReference>
<keyword evidence="1" id="KW-0805">Transcription regulation</keyword>
<proteinExistence type="predicted"/>
<keyword evidence="5" id="KW-0670">Pyruvate</keyword>
<dbReference type="SMART" id="SM00345">
    <property type="entry name" value="HTH_GNTR"/>
    <property type="match status" value="1"/>
</dbReference>